<dbReference type="Proteomes" id="UP000247673">
    <property type="component" value="Unassembled WGS sequence"/>
</dbReference>
<comment type="caution">
    <text evidence="1">The sequence shown here is derived from an EMBL/GenBank/DDBJ whole genome shotgun (WGS) entry which is preliminary data.</text>
</comment>
<reference evidence="1 2" key="1">
    <citation type="submission" date="2018-05" db="EMBL/GenBank/DDBJ databases">
        <title>Reference genomes for bee gut microbiota database.</title>
        <authorList>
            <person name="Ellegaard K.M."/>
        </authorList>
    </citation>
    <scope>NUCLEOTIDE SEQUENCE [LARGE SCALE GENOMIC DNA]</scope>
    <source>
        <strain evidence="1 2">ESL0172</strain>
    </source>
</reference>
<dbReference type="RefSeq" id="WP_110448387.1">
    <property type="nucleotide sequence ID" value="NZ_CP132381.1"/>
</dbReference>
<sequence>MMSIKIGFTGGARIVELGTDSDMQLFFDCISYYVPPKYPNQNWSLITDRFYRRYLKLEELDAAVALMKLVEKEFKQLDREAFDWSKILSGQVKSDLDRTKSTLFEIFVRFFKAFYECIESAIVNYECFKSNSNYEYEPVMVTISTIPYCVSYSQIPLSVFDNLQPDEKPIWWTGKIPKTTT</sequence>
<gene>
    <name evidence="1" type="ORF">DKK78_09380</name>
</gene>
<evidence type="ECO:0000313" key="1">
    <source>
        <dbReference type="EMBL" id="PXY90589.1"/>
    </source>
</evidence>
<organism evidence="1 2">
    <name type="scientific">Gilliamella apis</name>
    <dbReference type="NCBI Taxonomy" id="1970738"/>
    <lineage>
        <taxon>Bacteria</taxon>
        <taxon>Pseudomonadati</taxon>
        <taxon>Pseudomonadota</taxon>
        <taxon>Gammaproteobacteria</taxon>
        <taxon>Orbales</taxon>
        <taxon>Orbaceae</taxon>
        <taxon>Gilliamella</taxon>
    </lineage>
</organism>
<protein>
    <submittedName>
        <fullName evidence="1">Uncharacterized protein</fullName>
    </submittedName>
</protein>
<dbReference type="AlphaFoldDB" id="A0A2V4DU46"/>
<accession>A0A2V4DU46</accession>
<keyword evidence="2" id="KW-1185">Reference proteome</keyword>
<dbReference type="OrthoDB" id="8966985at2"/>
<dbReference type="EMBL" id="QGLO01000006">
    <property type="protein sequence ID" value="PXY90589.1"/>
    <property type="molecule type" value="Genomic_DNA"/>
</dbReference>
<name>A0A2V4DU46_9GAMM</name>
<proteinExistence type="predicted"/>
<evidence type="ECO:0000313" key="2">
    <source>
        <dbReference type="Proteomes" id="UP000247673"/>
    </source>
</evidence>